<dbReference type="PROSITE" id="PS51379">
    <property type="entry name" value="4FE4S_FER_2"/>
    <property type="match status" value="1"/>
</dbReference>
<dbReference type="PRINTS" id="PR00368">
    <property type="entry name" value="FADPNR"/>
</dbReference>
<dbReference type="Proteomes" id="UP000236604">
    <property type="component" value="Unassembled WGS sequence"/>
</dbReference>
<keyword evidence="2" id="KW-0560">Oxidoreductase</keyword>
<dbReference type="InterPro" id="IPR017896">
    <property type="entry name" value="4Fe4S_Fe-S-bd"/>
</dbReference>
<evidence type="ECO:0000256" key="5">
    <source>
        <dbReference type="SAM" id="Coils"/>
    </source>
</evidence>
<dbReference type="SUPFAM" id="SSF51905">
    <property type="entry name" value="FAD/NAD(P)-binding domain"/>
    <property type="match status" value="1"/>
</dbReference>
<dbReference type="Pfam" id="PF00037">
    <property type="entry name" value="Fer4"/>
    <property type="match status" value="1"/>
</dbReference>
<organism evidence="7 8">
    <name type="scientific">Petrotoga mexicana DSM 14811</name>
    <dbReference type="NCBI Taxonomy" id="1122954"/>
    <lineage>
        <taxon>Bacteria</taxon>
        <taxon>Thermotogati</taxon>
        <taxon>Thermotogota</taxon>
        <taxon>Thermotogae</taxon>
        <taxon>Petrotogales</taxon>
        <taxon>Petrotogaceae</taxon>
        <taxon>Petrotoga</taxon>
    </lineage>
</organism>
<protein>
    <submittedName>
        <fullName evidence="7">FAD-dependent pyridine nucleotide-disulfide oxidoreductase</fullName>
    </submittedName>
</protein>
<comment type="caution">
    <text evidence="7">The sequence shown here is derived from an EMBL/GenBank/DDBJ whole genome shotgun (WGS) entry which is preliminary data.</text>
</comment>
<proteinExistence type="predicted"/>
<evidence type="ECO:0000256" key="4">
    <source>
        <dbReference type="ARBA" id="ARBA00023014"/>
    </source>
</evidence>
<feature type="coiled-coil region" evidence="5">
    <location>
        <begin position="317"/>
        <end position="344"/>
    </location>
</feature>
<dbReference type="Gene3D" id="3.30.70.20">
    <property type="match status" value="1"/>
</dbReference>
<dbReference type="EMBL" id="AZRN01000033">
    <property type="protein sequence ID" value="PNR98644.1"/>
    <property type="molecule type" value="Genomic_DNA"/>
</dbReference>
<evidence type="ECO:0000313" key="7">
    <source>
        <dbReference type="EMBL" id="PNR98644.1"/>
    </source>
</evidence>
<keyword evidence="8" id="KW-1185">Reference proteome</keyword>
<dbReference type="InterPro" id="IPR036188">
    <property type="entry name" value="FAD/NAD-bd_sf"/>
</dbReference>
<keyword evidence="5" id="KW-0175">Coiled coil</keyword>
<reference evidence="7 8" key="1">
    <citation type="submission" date="2013-12" db="EMBL/GenBank/DDBJ databases">
        <title>Comparative genomics of Petrotoga isolates.</title>
        <authorList>
            <person name="Nesbo C.L."/>
            <person name="Charchuk R."/>
            <person name="Chow K."/>
        </authorList>
    </citation>
    <scope>NUCLEOTIDE SEQUENCE [LARGE SCALE GENOMIC DNA]</scope>
    <source>
        <strain evidence="7 8">DSM 14811</strain>
    </source>
</reference>
<dbReference type="PANTHER" id="PTHR42949">
    <property type="entry name" value="ANAEROBIC GLYCEROL-3-PHOSPHATE DEHYDROGENASE SUBUNIT B"/>
    <property type="match status" value="1"/>
</dbReference>
<feature type="domain" description="4Fe-4S ferredoxin-type" evidence="6">
    <location>
        <begin position="437"/>
        <end position="466"/>
    </location>
</feature>
<keyword evidence="1" id="KW-0479">Metal-binding</keyword>
<name>A0A2K1P765_9BACT</name>
<evidence type="ECO:0000256" key="3">
    <source>
        <dbReference type="ARBA" id="ARBA00023004"/>
    </source>
</evidence>
<dbReference type="Pfam" id="PF07992">
    <property type="entry name" value="Pyr_redox_2"/>
    <property type="match status" value="1"/>
</dbReference>
<dbReference type="GO" id="GO:0046872">
    <property type="term" value="F:metal ion binding"/>
    <property type="evidence" value="ECO:0007669"/>
    <property type="project" value="UniProtKB-KW"/>
</dbReference>
<dbReference type="PANTHER" id="PTHR42949:SF3">
    <property type="entry name" value="ANAEROBIC GLYCEROL-3-PHOSPHATE DEHYDROGENASE SUBUNIT B"/>
    <property type="match status" value="1"/>
</dbReference>
<dbReference type="Gene3D" id="3.50.50.60">
    <property type="entry name" value="FAD/NAD(P)-binding domain"/>
    <property type="match status" value="2"/>
</dbReference>
<evidence type="ECO:0000256" key="2">
    <source>
        <dbReference type="ARBA" id="ARBA00023002"/>
    </source>
</evidence>
<keyword evidence="4" id="KW-0411">Iron-sulfur</keyword>
<evidence type="ECO:0000259" key="6">
    <source>
        <dbReference type="PROSITE" id="PS51379"/>
    </source>
</evidence>
<dbReference type="PROSITE" id="PS00198">
    <property type="entry name" value="4FE4S_FER_1"/>
    <property type="match status" value="1"/>
</dbReference>
<evidence type="ECO:0000313" key="8">
    <source>
        <dbReference type="Proteomes" id="UP000236604"/>
    </source>
</evidence>
<evidence type="ECO:0000256" key="1">
    <source>
        <dbReference type="ARBA" id="ARBA00022723"/>
    </source>
</evidence>
<keyword evidence="3" id="KW-0408">Iron</keyword>
<dbReference type="PRINTS" id="PR00469">
    <property type="entry name" value="PNDRDTASEII"/>
</dbReference>
<dbReference type="InterPro" id="IPR017900">
    <property type="entry name" value="4Fe4S_Fe_S_CS"/>
</dbReference>
<accession>A0A2K1P765</accession>
<dbReference type="AlphaFoldDB" id="A0A2K1P765"/>
<dbReference type="GO" id="GO:0051536">
    <property type="term" value="F:iron-sulfur cluster binding"/>
    <property type="evidence" value="ECO:0007669"/>
    <property type="project" value="UniProtKB-KW"/>
</dbReference>
<dbReference type="InterPro" id="IPR051691">
    <property type="entry name" value="Metab_Enz_Cyan_OpOx_G3PDH"/>
</dbReference>
<dbReference type="SUPFAM" id="SSF54862">
    <property type="entry name" value="4Fe-4S ferredoxins"/>
    <property type="match status" value="1"/>
</dbReference>
<dbReference type="GO" id="GO:0016491">
    <property type="term" value="F:oxidoreductase activity"/>
    <property type="evidence" value="ECO:0007669"/>
    <property type="project" value="UniProtKB-KW"/>
</dbReference>
<sequence length="544" mass="59536">MQNLELLVVGGGPAGLSAALAAANYGIKVSLSEEREFLGGQLIKQTHRFFGSEKEYAGTRGIDILKKLIDEVNKNNNIEVLLSSRVLGIYEDNIVTILNDHKMKKYYPQSIIFATGASEKFLAFENNDLPGIFGAGAVQTLMNVYGVLPATNVLMIGSGNIGLIVSYQLLQAGVKVAAIVEAAPKIGGYSVHASKLRRLGVPILTSHTIKKAIGKEKVEGAVICELDSNWNEVKGTEQLIKCDAICLSVGLTPLVDLLKQRKVKTTYVSELGGYVPLRDENMETSIKNLFVAGDVSGIEEATAAMIEGQIAGLSVAKRIGKNSKDEIEERIEEAKNELELLRSGPVGKKIRKGLSKLGLNHGKNYNEKFSEEALDISHLMKTGVPSEENLKNKLPSEEKVFDKGPIAISECFQRFPCDPCVKSCLFNAISENANINNIPYVDFEKCTGCGICVSKCPGLAMFVIHKNFSETTSVVIMPYEFLPRPHKGEIVKVFDREGKYLCDGKVIRILDGKFQDKTAAVSIEIPKEYYLQARNFKVEEGNHG</sequence>
<gene>
    <name evidence="7" type="ORF">X927_07890</name>
</gene>
<dbReference type="InterPro" id="IPR023753">
    <property type="entry name" value="FAD/NAD-binding_dom"/>
</dbReference>